<dbReference type="EC" id="2.3.1.180" evidence="8"/>
<dbReference type="UniPathway" id="UPA00094"/>
<dbReference type="EMBL" id="AXCJ01000009">
    <property type="protein sequence ID" value="ETO91045.1"/>
    <property type="molecule type" value="Genomic_DNA"/>
</dbReference>
<comment type="subcellular location">
    <subcellularLocation>
        <location evidence="8">Cytoplasm</location>
    </subcellularLocation>
</comment>
<dbReference type="STRING" id="1401685.P857_120"/>
<dbReference type="NCBIfam" id="NF006829">
    <property type="entry name" value="PRK09352.1"/>
    <property type="match status" value="1"/>
</dbReference>
<evidence type="ECO:0000256" key="1">
    <source>
        <dbReference type="ARBA" id="ARBA00008642"/>
    </source>
</evidence>
<dbReference type="CDD" id="cd00830">
    <property type="entry name" value="KAS_III"/>
    <property type="match status" value="1"/>
</dbReference>
<keyword evidence="6 8" id="KW-0275">Fatty acid biosynthesis</keyword>
<feature type="region of interest" description="ACP-binding" evidence="8">
    <location>
        <begin position="246"/>
        <end position="250"/>
    </location>
</feature>
<dbReference type="GO" id="GO:0006633">
    <property type="term" value="P:fatty acid biosynthetic process"/>
    <property type="evidence" value="ECO:0007669"/>
    <property type="project" value="UniProtKB-UniRule"/>
</dbReference>
<keyword evidence="8" id="KW-0012">Acyltransferase</keyword>
<feature type="domain" description="Beta-ketoacyl-[acyl-carrier-protein] synthase III C-terminal" evidence="9">
    <location>
        <begin position="230"/>
        <end position="317"/>
    </location>
</feature>
<evidence type="ECO:0000259" key="10">
    <source>
        <dbReference type="Pfam" id="PF08545"/>
    </source>
</evidence>
<comment type="catalytic activity">
    <reaction evidence="8">
        <text>malonyl-[ACP] + acetyl-CoA + H(+) = 3-oxobutanoyl-[ACP] + CO2 + CoA</text>
        <dbReference type="Rhea" id="RHEA:12080"/>
        <dbReference type="Rhea" id="RHEA-COMP:9623"/>
        <dbReference type="Rhea" id="RHEA-COMP:9625"/>
        <dbReference type="ChEBI" id="CHEBI:15378"/>
        <dbReference type="ChEBI" id="CHEBI:16526"/>
        <dbReference type="ChEBI" id="CHEBI:57287"/>
        <dbReference type="ChEBI" id="CHEBI:57288"/>
        <dbReference type="ChEBI" id="CHEBI:78449"/>
        <dbReference type="ChEBI" id="CHEBI:78450"/>
        <dbReference type="EC" id="2.3.1.180"/>
    </reaction>
</comment>
<proteinExistence type="inferred from homology"/>
<evidence type="ECO:0000259" key="9">
    <source>
        <dbReference type="Pfam" id="PF08541"/>
    </source>
</evidence>
<evidence type="ECO:0000256" key="7">
    <source>
        <dbReference type="ARBA" id="ARBA00023268"/>
    </source>
</evidence>
<evidence type="ECO:0000256" key="5">
    <source>
        <dbReference type="ARBA" id="ARBA00023098"/>
    </source>
</evidence>
<dbReference type="GO" id="GO:0004315">
    <property type="term" value="F:3-oxoacyl-[acyl-carrier-protein] synthase activity"/>
    <property type="evidence" value="ECO:0007669"/>
    <property type="project" value="InterPro"/>
</dbReference>
<evidence type="ECO:0000313" key="11">
    <source>
        <dbReference type="EMBL" id="ETO91045.1"/>
    </source>
</evidence>
<evidence type="ECO:0000256" key="8">
    <source>
        <dbReference type="HAMAP-Rule" id="MF_01815"/>
    </source>
</evidence>
<dbReference type="PANTHER" id="PTHR43091:SF1">
    <property type="entry name" value="BETA-KETOACYL-[ACYL-CARRIER-PROTEIN] SYNTHASE III, CHLOROPLASTIC"/>
    <property type="match status" value="1"/>
</dbReference>
<keyword evidence="8" id="KW-0963">Cytoplasm</keyword>
<evidence type="ECO:0000256" key="2">
    <source>
        <dbReference type="ARBA" id="ARBA00022516"/>
    </source>
</evidence>
<comment type="pathway">
    <text evidence="8">Lipid metabolism; fatty acid biosynthesis.</text>
</comment>
<keyword evidence="4 8" id="KW-0276">Fatty acid metabolism</keyword>
<dbReference type="PATRIC" id="fig|1401685.3.peg.941"/>
<comment type="similarity">
    <text evidence="1 8">Belongs to the thiolase-like superfamily. FabH family.</text>
</comment>
<dbReference type="Proteomes" id="UP000018951">
    <property type="component" value="Unassembled WGS sequence"/>
</dbReference>
<reference evidence="11 12" key="1">
    <citation type="journal article" date="2013" name="PLoS ONE">
        <title>Bacterial endosymbiosis in a chordate host: long-term co-evolution and conservation of secondary metabolism.</title>
        <authorList>
            <person name="Kwan J.C."/>
            <person name="Schmidt E.W."/>
        </authorList>
    </citation>
    <scope>NUCLEOTIDE SEQUENCE [LARGE SCALE GENOMIC DNA]</scope>
    <source>
        <strain evidence="12">L6</strain>
    </source>
</reference>
<feature type="active site" evidence="8">
    <location>
        <position position="275"/>
    </location>
</feature>
<evidence type="ECO:0000256" key="3">
    <source>
        <dbReference type="ARBA" id="ARBA00022679"/>
    </source>
</evidence>
<feature type="active site" evidence="8">
    <location>
        <position position="113"/>
    </location>
</feature>
<sequence length="326" mass="35473">MPNSIPIAIGSFLPENTINNDYFSGFLDTSDEWITQRTGIKQRQYVTGGMKTSDMCIRAAQVALESINFDPRRIDAVIVATSTADSLFPGCSHITQKSINACNAFAFDMQVACSGFIYAISVADQYIKTGYIKHALIIGADSMSKILNYQDRTTCTLFGDGAGAILLSNIDDEDQGIISTSVFSNGELSGILSTKGGLFSEEKSYICMEGRKVFECAINYVSETIVNTFKEHNVSYDHLPWIVVHQANKRIIDAIALKTNIPKSKFLVTVDKHANTSAASIPLALDYYIARGDISSDNSILTVGFGAGFTWGAVLIKNSLFGNQNS</sequence>
<dbReference type="InterPro" id="IPR013747">
    <property type="entry name" value="ACP_syn_III_C"/>
</dbReference>
<dbReference type="InterPro" id="IPR016039">
    <property type="entry name" value="Thiolase-like"/>
</dbReference>
<dbReference type="AlphaFoldDB" id="W2UYU2"/>
<dbReference type="InterPro" id="IPR004655">
    <property type="entry name" value="FabH"/>
</dbReference>
<organism evidence="11 12">
    <name type="scientific">Candidatus Xenolissoclinum pacificiensis L6</name>
    <dbReference type="NCBI Taxonomy" id="1401685"/>
    <lineage>
        <taxon>Bacteria</taxon>
        <taxon>Pseudomonadati</taxon>
        <taxon>Pseudomonadota</taxon>
        <taxon>Alphaproteobacteria</taxon>
        <taxon>Rickettsiales</taxon>
        <taxon>Anaplasmataceae</taxon>
        <taxon>Candidatus Xenolissoclinum</taxon>
    </lineage>
</organism>
<accession>W2UYU2</accession>
<keyword evidence="7 8" id="KW-0511">Multifunctional enzyme</keyword>
<keyword evidence="3 8" id="KW-0808">Transferase</keyword>
<keyword evidence="5 8" id="KW-0443">Lipid metabolism</keyword>
<dbReference type="GO" id="GO:0005737">
    <property type="term" value="C:cytoplasm"/>
    <property type="evidence" value="ECO:0007669"/>
    <property type="project" value="UniProtKB-SubCell"/>
</dbReference>
<comment type="subunit">
    <text evidence="8">Homodimer.</text>
</comment>
<dbReference type="PANTHER" id="PTHR43091">
    <property type="entry name" value="3-OXOACYL-[ACYL-CARRIER-PROTEIN] SYNTHASE"/>
    <property type="match status" value="1"/>
</dbReference>
<dbReference type="Gene3D" id="3.40.47.10">
    <property type="match status" value="1"/>
</dbReference>
<evidence type="ECO:0000256" key="4">
    <source>
        <dbReference type="ARBA" id="ARBA00022832"/>
    </source>
</evidence>
<dbReference type="NCBIfam" id="TIGR00747">
    <property type="entry name" value="fabH"/>
    <property type="match status" value="1"/>
</dbReference>
<dbReference type="Pfam" id="PF08541">
    <property type="entry name" value="ACP_syn_III_C"/>
    <property type="match status" value="1"/>
</dbReference>
<dbReference type="Pfam" id="PF08545">
    <property type="entry name" value="ACP_syn_III"/>
    <property type="match status" value="1"/>
</dbReference>
<keyword evidence="2 8" id="KW-0444">Lipid biosynthesis</keyword>
<comment type="domain">
    <text evidence="8">The last Arg residue of the ACP-binding site is essential for the weak association between ACP/AcpP and FabH.</text>
</comment>
<gene>
    <name evidence="8 11" type="primary">fabH</name>
    <name evidence="11" type="ORF">P857_120</name>
</gene>
<keyword evidence="12" id="KW-1185">Reference proteome</keyword>
<name>W2UYU2_9RICK</name>
<feature type="domain" description="Beta-ketoacyl-[acyl-carrier-protein] synthase III N-terminal" evidence="10">
    <location>
        <begin position="107"/>
        <end position="186"/>
    </location>
</feature>
<comment type="function">
    <text evidence="8">Catalyzes the condensation reaction of fatty acid synthesis by the addition to an acyl acceptor of two carbons from malonyl-ACP. Catalyzes the first condensation reaction which initiates fatty acid synthesis and may therefore play a role in governing the total rate of fatty acid production. Possesses both acetoacetyl-ACP synthase and acetyl transacylase activities. Its substrate specificity determines the biosynthesis of branched-chain and/or straight-chain of fatty acids.</text>
</comment>
<evidence type="ECO:0000256" key="6">
    <source>
        <dbReference type="ARBA" id="ARBA00023160"/>
    </source>
</evidence>
<dbReference type="HAMAP" id="MF_01815">
    <property type="entry name" value="FabH"/>
    <property type="match status" value="1"/>
</dbReference>
<dbReference type="InterPro" id="IPR013751">
    <property type="entry name" value="ACP_syn_III_N"/>
</dbReference>
<dbReference type="SUPFAM" id="SSF53901">
    <property type="entry name" value="Thiolase-like"/>
    <property type="match status" value="1"/>
</dbReference>
<comment type="caution">
    <text evidence="11">The sequence shown here is derived from an EMBL/GenBank/DDBJ whole genome shotgun (WGS) entry which is preliminary data.</text>
</comment>
<protein>
    <recommendedName>
        <fullName evidence="8">Beta-ketoacyl-[acyl-carrier-protein] synthase III</fullName>
        <shortName evidence="8">Beta-ketoacyl-ACP synthase III</shortName>
        <shortName evidence="8">KAS III</shortName>
        <ecNumber evidence="8">2.3.1.180</ecNumber>
    </recommendedName>
    <alternativeName>
        <fullName evidence="8">3-oxoacyl-[acyl-carrier-protein] synthase 3</fullName>
    </alternativeName>
    <alternativeName>
        <fullName evidence="8">3-oxoacyl-[acyl-carrier-protein] synthase III</fullName>
    </alternativeName>
</protein>
<feature type="active site" evidence="8">
    <location>
        <position position="245"/>
    </location>
</feature>
<evidence type="ECO:0000313" key="12">
    <source>
        <dbReference type="Proteomes" id="UP000018951"/>
    </source>
</evidence>
<dbReference type="GO" id="GO:0033818">
    <property type="term" value="F:beta-ketoacyl-acyl-carrier-protein synthase III activity"/>
    <property type="evidence" value="ECO:0007669"/>
    <property type="project" value="UniProtKB-UniRule"/>
</dbReference>